<dbReference type="PROSITE" id="PS51186">
    <property type="entry name" value="GNAT"/>
    <property type="match status" value="1"/>
</dbReference>
<dbReference type="GO" id="GO:0016747">
    <property type="term" value="F:acyltransferase activity, transferring groups other than amino-acyl groups"/>
    <property type="evidence" value="ECO:0007669"/>
    <property type="project" value="InterPro"/>
</dbReference>
<dbReference type="Proteomes" id="UP000266340">
    <property type="component" value="Unassembled WGS sequence"/>
</dbReference>
<comment type="caution">
    <text evidence="2">The sequence shown here is derived from an EMBL/GenBank/DDBJ whole genome shotgun (WGS) entry which is preliminary data.</text>
</comment>
<reference evidence="2 3" key="1">
    <citation type="submission" date="2018-09" db="EMBL/GenBank/DDBJ databases">
        <title>Cohnella cavernae sp. nov., isolated from a karst cave.</title>
        <authorList>
            <person name="Zhu H."/>
        </authorList>
    </citation>
    <scope>NUCLEOTIDE SEQUENCE [LARGE SCALE GENOMIC DNA]</scope>
    <source>
        <strain evidence="2 3">K2E09-144</strain>
    </source>
</reference>
<sequence length="165" mass="19379">MIANTYRIERLGSVADAERIVAFFFSPYSFDDTRHTPGEEEHFRTLPYRALEGEAVFWFVTNEQGDIVAVNSVKENEQKTGGYSWDYIVVHRDYRSEGIASRLIEAMFLFLEYSSARYVMTYTCSLPEYGTIRKLFERNGFELIGRCPDYYFEGEDRLIYCRKIS</sequence>
<evidence type="ECO:0000313" key="2">
    <source>
        <dbReference type="EMBL" id="RIE02599.1"/>
    </source>
</evidence>
<keyword evidence="3" id="KW-1185">Reference proteome</keyword>
<evidence type="ECO:0000259" key="1">
    <source>
        <dbReference type="PROSITE" id="PS51186"/>
    </source>
</evidence>
<evidence type="ECO:0000313" key="3">
    <source>
        <dbReference type="Proteomes" id="UP000266340"/>
    </source>
</evidence>
<dbReference type="AlphaFoldDB" id="A0A398CMX3"/>
<keyword evidence="2" id="KW-0808">Transferase</keyword>
<name>A0A398CMX3_9BACL</name>
<dbReference type="Gene3D" id="3.40.630.30">
    <property type="match status" value="1"/>
</dbReference>
<accession>A0A398CMX3</accession>
<dbReference type="RefSeq" id="WP_119150637.1">
    <property type="nucleotide sequence ID" value="NZ_JBHSOV010000026.1"/>
</dbReference>
<feature type="domain" description="N-acetyltransferase" evidence="1">
    <location>
        <begin position="6"/>
        <end position="165"/>
    </location>
</feature>
<dbReference type="CDD" id="cd04301">
    <property type="entry name" value="NAT_SF"/>
    <property type="match status" value="1"/>
</dbReference>
<proteinExistence type="predicted"/>
<organism evidence="2 3">
    <name type="scientific">Cohnella faecalis</name>
    <dbReference type="NCBI Taxonomy" id="2315694"/>
    <lineage>
        <taxon>Bacteria</taxon>
        <taxon>Bacillati</taxon>
        <taxon>Bacillota</taxon>
        <taxon>Bacilli</taxon>
        <taxon>Bacillales</taxon>
        <taxon>Paenibacillaceae</taxon>
        <taxon>Cohnella</taxon>
    </lineage>
</organism>
<dbReference type="OrthoDB" id="2594994at2"/>
<dbReference type="EMBL" id="QXJM01000039">
    <property type="protein sequence ID" value="RIE02599.1"/>
    <property type="molecule type" value="Genomic_DNA"/>
</dbReference>
<dbReference type="InterPro" id="IPR016181">
    <property type="entry name" value="Acyl_CoA_acyltransferase"/>
</dbReference>
<dbReference type="Pfam" id="PF13508">
    <property type="entry name" value="Acetyltransf_7"/>
    <property type="match status" value="1"/>
</dbReference>
<dbReference type="SUPFAM" id="SSF55729">
    <property type="entry name" value="Acyl-CoA N-acyltransferases (Nat)"/>
    <property type="match status" value="1"/>
</dbReference>
<gene>
    <name evidence="2" type="ORF">D3H35_18115</name>
</gene>
<protein>
    <submittedName>
        <fullName evidence="2">N-acetyltransferase</fullName>
    </submittedName>
</protein>
<dbReference type="InterPro" id="IPR000182">
    <property type="entry name" value="GNAT_dom"/>
</dbReference>